<dbReference type="AlphaFoldDB" id="A0A0A1Z1H7"/>
<proteinExistence type="predicted"/>
<dbReference type="OrthoDB" id="6892877at2"/>
<name>A0A0A1Z1H7_PSEFL</name>
<dbReference type="EMBL" id="ASGY01000127">
    <property type="protein sequence ID" value="KGE66587.1"/>
    <property type="molecule type" value="Genomic_DNA"/>
</dbReference>
<comment type="caution">
    <text evidence="1">The sequence shown here is derived from an EMBL/GenBank/DDBJ whole genome shotgun (WGS) entry which is preliminary data.</text>
</comment>
<protein>
    <submittedName>
        <fullName evidence="1">Uncharacterized protein</fullName>
    </submittedName>
</protein>
<reference evidence="1 2" key="1">
    <citation type="journal article" date="2013" name="Genome Announc.">
        <title>Draft Genome Sequence of Pseudomonas fluorescens LMG 5329, a White Line-Inducing Principle-Producing Bioindicator for the Mushroom Pathogen Pseudomonas tolaasii.</title>
        <authorList>
            <person name="Ghequire M.G."/>
            <person name="Rokni-Zadeh H."/>
            <person name="Zarrineh P."/>
            <person name="De Mot R."/>
        </authorList>
    </citation>
    <scope>NUCLEOTIDE SEQUENCE [LARGE SCALE GENOMIC DNA]</scope>
    <source>
        <strain evidence="1 2">LMG 5329</strain>
    </source>
</reference>
<dbReference type="RefSeq" id="WP_038847513.1">
    <property type="nucleotide sequence ID" value="NZ_ASGY01000127.1"/>
</dbReference>
<evidence type="ECO:0000313" key="1">
    <source>
        <dbReference type="EMBL" id="KGE66587.1"/>
    </source>
</evidence>
<gene>
    <name evidence="1" type="ORF">K814_0117535</name>
</gene>
<dbReference type="Proteomes" id="UP000030060">
    <property type="component" value="Unassembled WGS sequence"/>
</dbReference>
<accession>A0A0A1Z1H7</accession>
<evidence type="ECO:0000313" key="2">
    <source>
        <dbReference type="Proteomes" id="UP000030060"/>
    </source>
</evidence>
<sequence>MVESQRIVSKPDVYEGLIDRLGRALDAARTAGRLRDERPVELELRGLSRAELELIKAYLERNGRSAPPWVATPPIKEPTHSAKVVWLKDLSAGRGPEKLRSARYK</sequence>
<organism evidence="1 2">
    <name type="scientific">Pseudomonas fluorescens LMG 5329</name>
    <dbReference type="NCBI Taxonomy" id="1324332"/>
    <lineage>
        <taxon>Bacteria</taxon>
        <taxon>Pseudomonadati</taxon>
        <taxon>Pseudomonadota</taxon>
        <taxon>Gammaproteobacteria</taxon>
        <taxon>Pseudomonadales</taxon>
        <taxon>Pseudomonadaceae</taxon>
        <taxon>Pseudomonas</taxon>
    </lineage>
</organism>